<protein>
    <submittedName>
        <fullName evidence="1">Uncharacterized protein</fullName>
    </submittedName>
</protein>
<name>A0A0F9KGT8_9ZZZZ</name>
<accession>A0A0F9KGT8</accession>
<comment type="caution">
    <text evidence="1">The sequence shown here is derived from an EMBL/GenBank/DDBJ whole genome shotgun (WGS) entry which is preliminary data.</text>
</comment>
<dbReference type="AlphaFoldDB" id="A0A0F9KGT8"/>
<gene>
    <name evidence="1" type="ORF">LCGC14_1635940</name>
</gene>
<reference evidence="1" key="1">
    <citation type="journal article" date="2015" name="Nature">
        <title>Complex archaea that bridge the gap between prokaryotes and eukaryotes.</title>
        <authorList>
            <person name="Spang A."/>
            <person name="Saw J.H."/>
            <person name="Jorgensen S.L."/>
            <person name="Zaremba-Niedzwiedzka K."/>
            <person name="Martijn J."/>
            <person name="Lind A.E."/>
            <person name="van Eijk R."/>
            <person name="Schleper C."/>
            <person name="Guy L."/>
            <person name="Ettema T.J."/>
        </authorList>
    </citation>
    <scope>NUCLEOTIDE SEQUENCE</scope>
</reference>
<sequence length="93" mass="10600">MDKQVEELVEYVGHWVLEGGLACICCEPDDGGSYECEETKQHGAHICDDLRSDIHKLLSHPDLYVKVKKTPLKGYEYYQYIPLAEALKDKKDG</sequence>
<proteinExistence type="predicted"/>
<dbReference type="EMBL" id="LAZR01013563">
    <property type="protein sequence ID" value="KKM21383.1"/>
    <property type="molecule type" value="Genomic_DNA"/>
</dbReference>
<organism evidence="1">
    <name type="scientific">marine sediment metagenome</name>
    <dbReference type="NCBI Taxonomy" id="412755"/>
    <lineage>
        <taxon>unclassified sequences</taxon>
        <taxon>metagenomes</taxon>
        <taxon>ecological metagenomes</taxon>
    </lineage>
</organism>
<evidence type="ECO:0000313" key="1">
    <source>
        <dbReference type="EMBL" id="KKM21383.1"/>
    </source>
</evidence>